<comment type="caution">
    <text evidence="1">The sequence shown here is derived from an EMBL/GenBank/DDBJ whole genome shotgun (WGS) entry which is preliminary data.</text>
</comment>
<accession>A0A4U6D2A4</accession>
<organism evidence="1 2">
    <name type="scientific">Dyadobacter frigoris</name>
    <dbReference type="NCBI Taxonomy" id="2576211"/>
    <lineage>
        <taxon>Bacteria</taxon>
        <taxon>Pseudomonadati</taxon>
        <taxon>Bacteroidota</taxon>
        <taxon>Cytophagia</taxon>
        <taxon>Cytophagales</taxon>
        <taxon>Spirosomataceae</taxon>
        <taxon>Dyadobacter</taxon>
    </lineage>
</organism>
<dbReference type="GO" id="GO:0009036">
    <property type="term" value="F:type II site-specific deoxyribonuclease activity"/>
    <property type="evidence" value="ECO:0007669"/>
    <property type="project" value="InterPro"/>
</dbReference>
<sequence>MALLKWITDRNLEEAVFNLSVQVEISENKINREFGKLFLDPFIAFTEMNVFNNEYDLWKEEVIKRHLQKDLSAHIINFYLQIILSYDKSDFYYSKSEKVLSSKNNKIIAYLGYKHKNNSGKKNKRVYKQLCYELYKSPSAKNHHNYKAFFVVAIPKKPVKFEVSFALSHKLTETIDPEKNVRVTDIVSFFQLITGDENAFRDLFNVLPQLFSIFSDGNVMTKEHDRLLRTYYRTYG</sequence>
<protein>
    <submittedName>
        <fullName evidence="1">Eco47II family restriction endonuclease</fullName>
    </submittedName>
</protein>
<dbReference type="InterPro" id="IPR019057">
    <property type="entry name" value="Restrct_endonuc_II_Eco47II"/>
</dbReference>
<dbReference type="EMBL" id="SZVO01000007">
    <property type="protein sequence ID" value="TKT91360.1"/>
    <property type="molecule type" value="Genomic_DNA"/>
</dbReference>
<reference evidence="1 2" key="1">
    <citation type="submission" date="2019-05" db="EMBL/GenBank/DDBJ databases">
        <title>Dyadobacter AR-3-8 sp. nov., isolated from arctic soil.</title>
        <authorList>
            <person name="Chaudhary D.K."/>
        </authorList>
    </citation>
    <scope>NUCLEOTIDE SEQUENCE [LARGE SCALE GENOMIC DNA]</scope>
    <source>
        <strain evidence="1 2">AR-3-8</strain>
    </source>
</reference>
<keyword evidence="2" id="KW-1185">Reference proteome</keyword>
<dbReference type="Proteomes" id="UP000304900">
    <property type="component" value="Unassembled WGS sequence"/>
</dbReference>
<dbReference type="OrthoDB" id="9806692at2"/>
<dbReference type="GO" id="GO:0009307">
    <property type="term" value="P:DNA restriction-modification system"/>
    <property type="evidence" value="ECO:0007669"/>
    <property type="project" value="InterPro"/>
</dbReference>
<dbReference type="GO" id="GO:0003677">
    <property type="term" value="F:DNA binding"/>
    <property type="evidence" value="ECO:0007669"/>
    <property type="project" value="InterPro"/>
</dbReference>
<keyword evidence="1" id="KW-0378">Hydrolase</keyword>
<proteinExistence type="predicted"/>
<name>A0A4U6D2A4_9BACT</name>
<evidence type="ECO:0000313" key="2">
    <source>
        <dbReference type="Proteomes" id="UP000304900"/>
    </source>
</evidence>
<gene>
    <name evidence="1" type="ORF">FDK13_17150</name>
</gene>
<dbReference type="Pfam" id="PF09553">
    <property type="entry name" value="RE_Eco47II"/>
    <property type="match status" value="1"/>
</dbReference>
<keyword evidence="1" id="KW-0255">Endonuclease</keyword>
<evidence type="ECO:0000313" key="1">
    <source>
        <dbReference type="EMBL" id="TKT91360.1"/>
    </source>
</evidence>
<dbReference type="AlphaFoldDB" id="A0A4U6D2A4"/>
<keyword evidence="1" id="KW-0540">Nuclease</keyword>
<dbReference type="RefSeq" id="WP_137341220.1">
    <property type="nucleotide sequence ID" value="NZ_SZVO01000007.1"/>
</dbReference>